<dbReference type="GO" id="GO:0016787">
    <property type="term" value="F:hydrolase activity"/>
    <property type="evidence" value="ECO:0007669"/>
    <property type="project" value="UniProtKB-KW"/>
</dbReference>
<dbReference type="PANTHER" id="PTHR36442">
    <property type="entry name" value="CYCLIC-DI-AMP PHOSPHODIESTERASE PGPH"/>
    <property type="match status" value="1"/>
</dbReference>
<dbReference type="OrthoDB" id="9806952at2"/>
<dbReference type="SUPFAM" id="SSF109604">
    <property type="entry name" value="HD-domain/PDEase-like"/>
    <property type="match status" value="1"/>
</dbReference>
<dbReference type="InterPro" id="IPR052722">
    <property type="entry name" value="PgpH_phosphodiesterase"/>
</dbReference>
<dbReference type="Proteomes" id="UP000092650">
    <property type="component" value="Chromosome"/>
</dbReference>
<dbReference type="InterPro" id="IPR011621">
    <property type="entry name" value="Metal-dep_PHydrolase_7TM_intra"/>
</dbReference>
<name>A0A1C7E6D3_9BACL</name>
<sequence length="709" mass="78798">MAGWIRRIYLRFGAPVVLIGISFMTALLMFGFLYDTMATDTYKVELFQLSEETIRAAKTVEDPVRTELERERAAAEVQPSYRYIEKIADNQASVVDSLFGYVLEAKRANETGGEDEPDPRDADEALSSLRESTRLLEQNENGLRLTDDMLYSLLALDDEVLMRVEREVRNQVLAVLQEPLRDAGLMQARNAAEQEIRRNDQVPASAIPAAVAITRANIIPNEMINEELTEQQQEQARASVEPTRILQGQVLIQEGQLIDREVYRQLELAGMTEQQSNYRPLLALSLLVLIAAGLLLLVLQSAKVEGVKKAIRLTIVFVVVALSLAIMKLLEIISGNFEVVIDFMYPTALAGILVRLLIDERTAVYVTILLSASAGMMLQSGYAGIFQMDSALYVLFGGLTGIYLIRNGHRSIRILPISLAVGGVHLLYVAFYLLVNQSQYSAEEVAFYVAAALAAGLLSGTLATGLLPLFETAFGILSTMKLLELSNPNHPLLKKILTETPGTYHHSVMVANLSDAACEAIGANGLLARVGCYYHDIGKTINPQYFIENQSHGNPHDHLTPEQSRDIILAHGKDGAAILRKQKMPKELIDIAEQHHGTTLLKFFYHKAKEQNDALSEQEYRYSGPKPQSREIAIIMVADSLEAAVRSMDSPSTEKIRKMVDAITEDKLKDGQFDECDITLKELKRVKSVMCETLNGIFHSRIAYPDDQK</sequence>
<dbReference type="CDD" id="cd00077">
    <property type="entry name" value="HDc"/>
    <property type="match status" value="1"/>
</dbReference>
<keyword evidence="4" id="KW-1185">Reference proteome</keyword>
<dbReference type="STRING" id="1038856.BBI15_03115"/>
<dbReference type="Pfam" id="PF07697">
    <property type="entry name" value="7TMR-HDED"/>
    <property type="match status" value="1"/>
</dbReference>
<proteinExistence type="predicted"/>
<dbReference type="EMBL" id="CP016539">
    <property type="protein sequence ID" value="ANU19268.1"/>
    <property type="molecule type" value="Genomic_DNA"/>
</dbReference>
<dbReference type="RefSeq" id="WP_068869023.1">
    <property type="nucleotide sequence ID" value="NZ_CP016539.2"/>
</dbReference>
<dbReference type="AlphaFoldDB" id="A0A1C7E6D3"/>
<dbReference type="InterPro" id="IPR011624">
    <property type="entry name" value="Metal-dep_PHydrolase_7TM_extra"/>
</dbReference>
<dbReference type="InterPro" id="IPR003607">
    <property type="entry name" value="HD/PDEase_dom"/>
</dbReference>
<keyword evidence="1" id="KW-1133">Transmembrane helix</keyword>
<dbReference type="NCBIfam" id="TIGR00277">
    <property type="entry name" value="HDIG"/>
    <property type="match status" value="1"/>
</dbReference>
<dbReference type="Pfam" id="PF07698">
    <property type="entry name" value="7TM-7TMR_HD"/>
    <property type="match status" value="1"/>
</dbReference>
<feature type="transmembrane region" description="Helical" evidence="1">
    <location>
        <begin position="447"/>
        <end position="470"/>
    </location>
</feature>
<dbReference type="SMART" id="SM00471">
    <property type="entry name" value="HDc"/>
    <property type="match status" value="1"/>
</dbReference>
<feature type="domain" description="HD" evidence="2">
    <location>
        <begin position="503"/>
        <end position="644"/>
    </location>
</feature>
<dbReference type="PANTHER" id="PTHR36442:SF1">
    <property type="entry name" value="CYCLIC-DI-AMP PHOSPHODIESTERASE PGPH"/>
    <property type="match status" value="1"/>
</dbReference>
<dbReference type="InterPro" id="IPR006675">
    <property type="entry name" value="HDIG_dom"/>
</dbReference>
<organism evidence="3 4">
    <name type="scientific">Planococcus plakortidis</name>
    <dbReference type="NCBI Taxonomy" id="1038856"/>
    <lineage>
        <taxon>Bacteria</taxon>
        <taxon>Bacillati</taxon>
        <taxon>Bacillota</taxon>
        <taxon>Bacilli</taxon>
        <taxon>Bacillales</taxon>
        <taxon>Caryophanaceae</taxon>
        <taxon>Planococcus</taxon>
    </lineage>
</organism>
<dbReference type="Gene3D" id="1.10.3210.10">
    <property type="entry name" value="Hypothetical protein af1432"/>
    <property type="match status" value="1"/>
</dbReference>
<dbReference type="InterPro" id="IPR006674">
    <property type="entry name" value="HD_domain"/>
</dbReference>
<accession>A0A1C7E6D3</accession>
<keyword evidence="1" id="KW-0812">Transmembrane</keyword>
<evidence type="ECO:0000259" key="2">
    <source>
        <dbReference type="PROSITE" id="PS51831"/>
    </source>
</evidence>
<reference evidence="3" key="1">
    <citation type="submission" date="2016-10" db="EMBL/GenBank/DDBJ databases">
        <authorList>
            <person name="See-Too W.S."/>
        </authorList>
    </citation>
    <scope>NUCLEOTIDE SEQUENCE [LARGE SCALE GENOMIC DNA]</scope>
    <source>
        <strain evidence="3">DSM 23997</strain>
    </source>
</reference>
<feature type="transmembrane region" description="Helical" evidence="1">
    <location>
        <begin position="281"/>
        <end position="299"/>
    </location>
</feature>
<gene>
    <name evidence="3" type="ORF">BBI15_03115</name>
</gene>
<protein>
    <submittedName>
        <fullName evidence="3">Phosphohydrolase</fullName>
    </submittedName>
</protein>
<feature type="transmembrane region" description="Helical" evidence="1">
    <location>
        <begin position="311"/>
        <end position="333"/>
    </location>
</feature>
<dbReference type="Pfam" id="PF01966">
    <property type="entry name" value="HD"/>
    <property type="match status" value="1"/>
</dbReference>
<evidence type="ECO:0000256" key="1">
    <source>
        <dbReference type="SAM" id="Phobius"/>
    </source>
</evidence>
<dbReference type="KEGG" id="ppla:BBI15_03115"/>
<feature type="transmembrane region" description="Helical" evidence="1">
    <location>
        <begin position="339"/>
        <end position="358"/>
    </location>
</feature>
<keyword evidence="1" id="KW-0472">Membrane</keyword>
<evidence type="ECO:0000313" key="4">
    <source>
        <dbReference type="Proteomes" id="UP000092650"/>
    </source>
</evidence>
<feature type="transmembrane region" description="Helical" evidence="1">
    <location>
        <begin position="12"/>
        <end position="34"/>
    </location>
</feature>
<feature type="transmembrane region" description="Helical" evidence="1">
    <location>
        <begin position="365"/>
        <end position="385"/>
    </location>
</feature>
<feature type="transmembrane region" description="Helical" evidence="1">
    <location>
        <begin position="414"/>
        <end position="435"/>
    </location>
</feature>
<dbReference type="PROSITE" id="PS51831">
    <property type="entry name" value="HD"/>
    <property type="match status" value="1"/>
</dbReference>
<evidence type="ECO:0000313" key="3">
    <source>
        <dbReference type="EMBL" id="ANU19268.1"/>
    </source>
</evidence>